<dbReference type="EMBL" id="VTPC01091054">
    <property type="protein sequence ID" value="KAF2879940.1"/>
    <property type="molecule type" value="Genomic_DNA"/>
</dbReference>
<evidence type="ECO:0008006" key="3">
    <source>
        <dbReference type="Google" id="ProtNLM"/>
    </source>
</evidence>
<dbReference type="GO" id="GO:0003676">
    <property type="term" value="F:nucleic acid binding"/>
    <property type="evidence" value="ECO:0007669"/>
    <property type="project" value="InterPro"/>
</dbReference>
<keyword evidence="2" id="KW-1185">Reference proteome</keyword>
<evidence type="ECO:0000313" key="2">
    <source>
        <dbReference type="Proteomes" id="UP000801492"/>
    </source>
</evidence>
<dbReference type="OrthoDB" id="6818458at2759"/>
<dbReference type="Proteomes" id="UP000801492">
    <property type="component" value="Unassembled WGS sequence"/>
</dbReference>
<dbReference type="InterPro" id="IPR050951">
    <property type="entry name" value="Retrovirus_Pol_polyprotein"/>
</dbReference>
<dbReference type="InterPro" id="IPR012337">
    <property type="entry name" value="RNaseH-like_sf"/>
</dbReference>
<reference evidence="1" key="1">
    <citation type="submission" date="2019-08" db="EMBL/GenBank/DDBJ databases">
        <title>The genome of the North American firefly Photinus pyralis.</title>
        <authorList>
            <consortium name="Photinus pyralis genome working group"/>
            <person name="Fallon T.R."/>
            <person name="Sander Lower S.E."/>
            <person name="Weng J.-K."/>
        </authorList>
    </citation>
    <scope>NUCLEOTIDE SEQUENCE</scope>
    <source>
        <strain evidence="1">TRF0915ILg1</strain>
        <tissue evidence="1">Whole body</tissue>
    </source>
</reference>
<protein>
    <recommendedName>
        <fullName evidence="3">Integrase catalytic domain-containing protein</fullName>
    </recommendedName>
</protein>
<dbReference type="PANTHER" id="PTHR37984">
    <property type="entry name" value="PROTEIN CBG26694"/>
    <property type="match status" value="1"/>
</dbReference>
<dbReference type="Gene3D" id="3.30.420.10">
    <property type="entry name" value="Ribonuclease H-like superfamily/Ribonuclease H"/>
    <property type="match status" value="1"/>
</dbReference>
<sequence>MEIQNVLNKENKESKEEKRIKREYTIRDSRLFRKDGDKLLAVPNTISMVTTKKLNEIIDLTEAPHRVTTDKGTTFMGLAFKKMCTERYIDHISNATSTVRVNGQVKRINRYITPDEDHKDWDKYVGKLQWGINNTIHQATKTTPFKLLFNYELRGVNDECIQKMLLEHQEATKDMMEKHERLDALKYFELEKGINLESSSNSNEEQEEDE</sequence>
<comment type="caution">
    <text evidence="1">The sequence shown here is derived from an EMBL/GenBank/DDBJ whole genome shotgun (WGS) entry which is preliminary data.</text>
</comment>
<proteinExistence type="predicted"/>
<dbReference type="InterPro" id="IPR036397">
    <property type="entry name" value="RNaseH_sf"/>
</dbReference>
<organism evidence="1 2">
    <name type="scientific">Ignelater luminosus</name>
    <name type="common">Cucubano</name>
    <name type="synonym">Pyrophorus luminosus</name>
    <dbReference type="NCBI Taxonomy" id="2038154"/>
    <lineage>
        <taxon>Eukaryota</taxon>
        <taxon>Metazoa</taxon>
        <taxon>Ecdysozoa</taxon>
        <taxon>Arthropoda</taxon>
        <taxon>Hexapoda</taxon>
        <taxon>Insecta</taxon>
        <taxon>Pterygota</taxon>
        <taxon>Neoptera</taxon>
        <taxon>Endopterygota</taxon>
        <taxon>Coleoptera</taxon>
        <taxon>Polyphaga</taxon>
        <taxon>Elateriformia</taxon>
        <taxon>Elateroidea</taxon>
        <taxon>Elateridae</taxon>
        <taxon>Agrypninae</taxon>
        <taxon>Pyrophorini</taxon>
        <taxon>Ignelater</taxon>
    </lineage>
</organism>
<dbReference type="SUPFAM" id="SSF53098">
    <property type="entry name" value="Ribonuclease H-like"/>
    <property type="match status" value="1"/>
</dbReference>
<dbReference type="AlphaFoldDB" id="A0A8K0CA55"/>
<dbReference type="PANTHER" id="PTHR37984:SF5">
    <property type="entry name" value="PROTEIN NYNRIN-LIKE"/>
    <property type="match status" value="1"/>
</dbReference>
<name>A0A8K0CA55_IGNLU</name>
<evidence type="ECO:0000313" key="1">
    <source>
        <dbReference type="EMBL" id="KAF2879940.1"/>
    </source>
</evidence>
<gene>
    <name evidence="1" type="ORF">ILUMI_26228</name>
</gene>
<accession>A0A8K0CA55</accession>